<keyword evidence="3" id="KW-1185">Reference proteome</keyword>
<feature type="chain" id="PRO_5008291730" description="Secreted protein" evidence="1">
    <location>
        <begin position="32"/>
        <end position="123"/>
    </location>
</feature>
<name>A0A1A0HB37_9ASCO</name>
<protein>
    <recommendedName>
        <fullName evidence="4">Secreted protein</fullName>
    </recommendedName>
</protein>
<dbReference type="AlphaFoldDB" id="A0A1A0HB37"/>
<feature type="signal peptide" evidence="1">
    <location>
        <begin position="1"/>
        <end position="31"/>
    </location>
</feature>
<reference evidence="2 3" key="1">
    <citation type="submission" date="2016-05" db="EMBL/GenBank/DDBJ databases">
        <title>Comparative genomics of biotechnologically important yeasts.</title>
        <authorList>
            <consortium name="DOE Joint Genome Institute"/>
            <person name="Riley R."/>
            <person name="Haridas S."/>
            <person name="Wolfe K.H."/>
            <person name="Lopes M.R."/>
            <person name="Hittinger C.T."/>
            <person name="Goker M."/>
            <person name="Salamov A."/>
            <person name="Wisecaver J."/>
            <person name="Long T.M."/>
            <person name="Aerts A.L."/>
            <person name="Barry K."/>
            <person name="Choi C."/>
            <person name="Clum A."/>
            <person name="Coughlan A.Y."/>
            <person name="Deshpande S."/>
            <person name="Douglass A.P."/>
            <person name="Hanson S.J."/>
            <person name="Klenk H.-P."/>
            <person name="LaButti K."/>
            <person name="Lapidus A."/>
            <person name="Lindquist E."/>
            <person name="Lipzen A."/>
            <person name="Meier-kolthoff J.P."/>
            <person name="Ohm R.A."/>
            <person name="Otillar R.P."/>
            <person name="Pangilinan J."/>
            <person name="Peng Y."/>
            <person name="Rokas A."/>
            <person name="Rosa C.A."/>
            <person name="Scheuner C."/>
            <person name="Sibirny A.A."/>
            <person name="Slot J.C."/>
            <person name="Stielow J.B."/>
            <person name="Sun H."/>
            <person name="Kurtzman C.P."/>
            <person name="Blackwell M."/>
            <person name="Grigoriev I.V."/>
            <person name="Jeffries T.W."/>
        </authorList>
    </citation>
    <scope>NUCLEOTIDE SEQUENCE [LARGE SCALE GENOMIC DNA]</scope>
    <source>
        <strain evidence="2 3">NRRL YB-4993</strain>
    </source>
</reference>
<evidence type="ECO:0000313" key="3">
    <source>
        <dbReference type="Proteomes" id="UP000092555"/>
    </source>
</evidence>
<dbReference type="EMBL" id="LXTC01000003">
    <property type="protein sequence ID" value="OBA21103.1"/>
    <property type="molecule type" value="Genomic_DNA"/>
</dbReference>
<evidence type="ECO:0000313" key="2">
    <source>
        <dbReference type="EMBL" id="OBA21103.1"/>
    </source>
</evidence>
<accession>A0A1A0HB37</accession>
<evidence type="ECO:0000256" key="1">
    <source>
        <dbReference type="SAM" id="SignalP"/>
    </source>
</evidence>
<proteinExistence type="predicted"/>
<gene>
    <name evidence="2" type="ORF">METBIDRAFT_11673</name>
</gene>
<sequence length="123" mass="13658">MSGCLGWLCARRLLSEVFVVCITAHKGPVHSGPLFCLAGRTLGYEACLGFWPKDSGDWYALLWNKRVTCWATCDRPGRVIVHCTSKFFELNWVVVLNPDDARTGTCDVIADGQEHGVMIVIVE</sequence>
<evidence type="ECO:0008006" key="4">
    <source>
        <dbReference type="Google" id="ProtNLM"/>
    </source>
</evidence>
<comment type="caution">
    <text evidence="2">The sequence shown here is derived from an EMBL/GenBank/DDBJ whole genome shotgun (WGS) entry which is preliminary data.</text>
</comment>
<dbReference type="GeneID" id="30027033"/>
<keyword evidence="1" id="KW-0732">Signal</keyword>
<dbReference type="RefSeq" id="XP_018711613.1">
    <property type="nucleotide sequence ID" value="XM_018854057.1"/>
</dbReference>
<organism evidence="2 3">
    <name type="scientific">Metschnikowia bicuspidata var. bicuspidata NRRL YB-4993</name>
    <dbReference type="NCBI Taxonomy" id="869754"/>
    <lineage>
        <taxon>Eukaryota</taxon>
        <taxon>Fungi</taxon>
        <taxon>Dikarya</taxon>
        <taxon>Ascomycota</taxon>
        <taxon>Saccharomycotina</taxon>
        <taxon>Pichiomycetes</taxon>
        <taxon>Metschnikowiaceae</taxon>
        <taxon>Metschnikowia</taxon>
    </lineage>
</organism>
<dbReference type="Proteomes" id="UP000092555">
    <property type="component" value="Unassembled WGS sequence"/>
</dbReference>